<keyword evidence="1" id="KW-0547">Nucleotide-binding</keyword>
<dbReference type="SUPFAM" id="SSF55785">
    <property type="entry name" value="PYP-like sensor domain (PAS domain)"/>
    <property type="match status" value="1"/>
</dbReference>
<dbReference type="CDD" id="cd00009">
    <property type="entry name" value="AAA"/>
    <property type="match status" value="1"/>
</dbReference>
<dbReference type="InterPro" id="IPR058031">
    <property type="entry name" value="AAA_lid_NorR"/>
</dbReference>
<dbReference type="EMBL" id="MSDU01000003">
    <property type="protein sequence ID" value="OLN24252.1"/>
    <property type="molecule type" value="Genomic_DNA"/>
</dbReference>
<dbReference type="InterPro" id="IPR009057">
    <property type="entry name" value="Homeodomain-like_sf"/>
</dbReference>
<dbReference type="SUPFAM" id="SSF55781">
    <property type="entry name" value="GAF domain-like"/>
    <property type="match status" value="1"/>
</dbReference>
<keyword evidence="2" id="KW-0067">ATP-binding</keyword>
<dbReference type="Gene3D" id="3.30.450.20">
    <property type="entry name" value="PAS domain"/>
    <property type="match status" value="1"/>
</dbReference>
<dbReference type="Gene3D" id="1.10.10.60">
    <property type="entry name" value="Homeodomain-like"/>
    <property type="match status" value="1"/>
</dbReference>
<keyword evidence="5" id="KW-0804">Transcription</keyword>
<evidence type="ECO:0000256" key="3">
    <source>
        <dbReference type="ARBA" id="ARBA00023015"/>
    </source>
</evidence>
<proteinExistence type="predicted"/>
<dbReference type="PRINTS" id="PR01590">
    <property type="entry name" value="HTHFIS"/>
</dbReference>
<keyword evidence="3" id="KW-0805">Transcription regulation</keyword>
<dbReference type="Gene3D" id="3.30.450.40">
    <property type="match status" value="1"/>
</dbReference>
<dbReference type="InterPro" id="IPR002078">
    <property type="entry name" value="Sigma_54_int"/>
</dbReference>
<dbReference type="PROSITE" id="PS50045">
    <property type="entry name" value="SIGMA54_INTERACT_4"/>
    <property type="match status" value="1"/>
</dbReference>
<dbReference type="InterPro" id="IPR000014">
    <property type="entry name" value="PAS"/>
</dbReference>
<dbReference type="PROSITE" id="PS00676">
    <property type="entry name" value="SIGMA54_INTERACT_2"/>
    <property type="match status" value="1"/>
</dbReference>
<dbReference type="InterPro" id="IPR029016">
    <property type="entry name" value="GAF-like_dom_sf"/>
</dbReference>
<dbReference type="InterPro" id="IPR003593">
    <property type="entry name" value="AAA+_ATPase"/>
</dbReference>
<dbReference type="Gene3D" id="1.10.8.60">
    <property type="match status" value="1"/>
</dbReference>
<dbReference type="AlphaFoldDB" id="A0A1Q8QAD2"/>
<dbReference type="Pfam" id="PF25601">
    <property type="entry name" value="AAA_lid_14"/>
    <property type="match status" value="1"/>
</dbReference>
<dbReference type="SUPFAM" id="SSF52540">
    <property type="entry name" value="P-loop containing nucleoside triphosphate hydrolases"/>
    <property type="match status" value="1"/>
</dbReference>
<name>A0A1Q8QAD2_9BACI</name>
<dbReference type="SMART" id="SM00382">
    <property type="entry name" value="AAA"/>
    <property type="match status" value="1"/>
</dbReference>
<sequence length="626" mass="70090">MDRRLAPFIQTSWIRSKKNGVNAFRRGGSVAKEQLKKALKEKSLLIEVSLPLMESLYAIVEGSGFLVILCDETGMLLKVIGDEETIREAEKMSFVEGAVWNERELGTNAIGTAIVEGQPLQVYAHEHYCAACHAWTCSAAPIRGKNGEIIGVLNMSGPFDKVNPHTLGMVVSAVKAIETHLQLLEKSEKNERMKRYLEATTNTLTDGLLIMDQNGRIVKTNGALQKIAGMNEEEMTGKMVISIFKNRIFHDVLGGRAREGDKEIRLHINGREERKHVLLGMHPIAGSIGWLIQFKEIQQVRQFVNAMTGSQAKITFQGIIGRSPAFMTQIQEAKQAAMTDANVLLLGESGTGKDVFAQAIHNAGERRHKPFIAINCGAIPRDLLGSELFGYEEGAFTGARKGGSPGKFELADGGTIFLDEIGEMSLEMQVVLLRVLQTKEVTRIGGHRVLPVNVRIIAATNKKLEEEVRNETFREDLFYRLNVIPIRIPPLRERKEDIPLLARYFAGECSRRIGKQIDSISPAVNEMLCRYEWPGNVRELQNILERSIHKTTGTILDMSTLPDELFHQYTAAPLKPSKTIMTKEEWKKQALLHALSLHENNYSRAAKSLGISRSTLYRQMERFHLK</sequence>
<protein>
    <submittedName>
        <fullName evidence="8">Sigma-54-dependent Fis family transcriptional regulator</fullName>
    </submittedName>
</protein>
<dbReference type="GO" id="GO:0005524">
    <property type="term" value="F:ATP binding"/>
    <property type="evidence" value="ECO:0007669"/>
    <property type="project" value="UniProtKB-KW"/>
</dbReference>
<organism evidence="8 9">
    <name type="scientific">Domibacillus antri</name>
    <dbReference type="NCBI Taxonomy" id="1714264"/>
    <lineage>
        <taxon>Bacteria</taxon>
        <taxon>Bacillati</taxon>
        <taxon>Bacillota</taxon>
        <taxon>Bacilli</taxon>
        <taxon>Bacillales</taxon>
        <taxon>Bacillaceae</taxon>
        <taxon>Domibacillus</taxon>
    </lineage>
</organism>
<dbReference type="InterPro" id="IPR025943">
    <property type="entry name" value="Sigma_54_int_dom_ATP-bd_2"/>
</dbReference>
<dbReference type="Pfam" id="PF00158">
    <property type="entry name" value="Sigma54_activat"/>
    <property type="match status" value="1"/>
</dbReference>
<dbReference type="Proteomes" id="UP000185568">
    <property type="component" value="Unassembled WGS sequence"/>
</dbReference>
<dbReference type="InterPro" id="IPR003018">
    <property type="entry name" value="GAF"/>
</dbReference>
<dbReference type="STRING" id="1714264.BTO30_01860"/>
<dbReference type="PANTHER" id="PTHR32071:SF57">
    <property type="entry name" value="C4-DICARBOXYLATE TRANSPORT TRANSCRIPTIONAL REGULATORY PROTEIN DCTD"/>
    <property type="match status" value="1"/>
</dbReference>
<keyword evidence="9" id="KW-1185">Reference proteome</keyword>
<dbReference type="PROSITE" id="PS50112">
    <property type="entry name" value="PAS"/>
    <property type="match status" value="1"/>
</dbReference>
<dbReference type="InterPro" id="IPR002197">
    <property type="entry name" value="HTH_Fis"/>
</dbReference>
<feature type="domain" description="PAS" evidence="7">
    <location>
        <begin position="189"/>
        <end position="241"/>
    </location>
</feature>
<evidence type="ECO:0000313" key="8">
    <source>
        <dbReference type="EMBL" id="OLN24252.1"/>
    </source>
</evidence>
<evidence type="ECO:0000256" key="2">
    <source>
        <dbReference type="ARBA" id="ARBA00022840"/>
    </source>
</evidence>
<keyword evidence="4" id="KW-0238">DNA-binding</keyword>
<dbReference type="NCBIfam" id="TIGR00229">
    <property type="entry name" value="sensory_box"/>
    <property type="match status" value="1"/>
</dbReference>
<dbReference type="Pfam" id="PF00989">
    <property type="entry name" value="PAS"/>
    <property type="match status" value="1"/>
</dbReference>
<dbReference type="InterPro" id="IPR027417">
    <property type="entry name" value="P-loop_NTPase"/>
</dbReference>
<evidence type="ECO:0000313" key="9">
    <source>
        <dbReference type="Proteomes" id="UP000185568"/>
    </source>
</evidence>
<evidence type="ECO:0000259" key="6">
    <source>
        <dbReference type="PROSITE" id="PS50045"/>
    </source>
</evidence>
<dbReference type="InterPro" id="IPR035965">
    <property type="entry name" value="PAS-like_dom_sf"/>
</dbReference>
<reference evidence="8 9" key="1">
    <citation type="submission" date="2016-12" db="EMBL/GenBank/DDBJ databases">
        <title>Domibacillus antri genome sequencing.</title>
        <authorList>
            <person name="Verma A."/>
            <person name="Krishnamurthi S."/>
        </authorList>
    </citation>
    <scope>NUCLEOTIDE SEQUENCE [LARGE SCALE GENOMIC DNA]</scope>
    <source>
        <strain evidence="8 9">XD80</strain>
    </source>
</reference>
<feature type="domain" description="Sigma-54 factor interaction" evidence="6">
    <location>
        <begin position="319"/>
        <end position="549"/>
    </location>
</feature>
<evidence type="ECO:0000256" key="5">
    <source>
        <dbReference type="ARBA" id="ARBA00023163"/>
    </source>
</evidence>
<dbReference type="InterPro" id="IPR025662">
    <property type="entry name" value="Sigma_54_int_dom_ATP-bd_1"/>
</dbReference>
<evidence type="ECO:0000256" key="1">
    <source>
        <dbReference type="ARBA" id="ARBA00022741"/>
    </source>
</evidence>
<dbReference type="SUPFAM" id="SSF46689">
    <property type="entry name" value="Homeodomain-like"/>
    <property type="match status" value="1"/>
</dbReference>
<evidence type="ECO:0000259" key="7">
    <source>
        <dbReference type="PROSITE" id="PS50112"/>
    </source>
</evidence>
<dbReference type="GO" id="GO:0043565">
    <property type="term" value="F:sequence-specific DNA binding"/>
    <property type="evidence" value="ECO:0007669"/>
    <property type="project" value="InterPro"/>
</dbReference>
<dbReference type="FunFam" id="3.40.50.300:FF:000006">
    <property type="entry name" value="DNA-binding transcriptional regulator NtrC"/>
    <property type="match status" value="1"/>
</dbReference>
<dbReference type="InterPro" id="IPR013767">
    <property type="entry name" value="PAS_fold"/>
</dbReference>
<dbReference type="Gene3D" id="3.40.50.300">
    <property type="entry name" value="P-loop containing nucleotide triphosphate hydrolases"/>
    <property type="match status" value="1"/>
</dbReference>
<dbReference type="Pfam" id="PF02954">
    <property type="entry name" value="HTH_8"/>
    <property type="match status" value="1"/>
</dbReference>
<dbReference type="Pfam" id="PF01590">
    <property type="entry name" value="GAF"/>
    <property type="match status" value="1"/>
</dbReference>
<dbReference type="PROSITE" id="PS00688">
    <property type="entry name" value="SIGMA54_INTERACT_3"/>
    <property type="match status" value="1"/>
</dbReference>
<dbReference type="PANTHER" id="PTHR32071">
    <property type="entry name" value="TRANSCRIPTIONAL REGULATORY PROTEIN"/>
    <property type="match status" value="1"/>
</dbReference>
<gene>
    <name evidence="8" type="ORF">BTO30_01860</name>
</gene>
<comment type="caution">
    <text evidence="8">The sequence shown here is derived from an EMBL/GenBank/DDBJ whole genome shotgun (WGS) entry which is preliminary data.</text>
</comment>
<dbReference type="GO" id="GO:0006355">
    <property type="term" value="P:regulation of DNA-templated transcription"/>
    <property type="evidence" value="ECO:0007669"/>
    <property type="project" value="InterPro"/>
</dbReference>
<accession>A0A1Q8QAD2</accession>
<evidence type="ECO:0000256" key="4">
    <source>
        <dbReference type="ARBA" id="ARBA00023125"/>
    </source>
</evidence>
<dbReference type="InterPro" id="IPR025944">
    <property type="entry name" value="Sigma_54_int_dom_CS"/>
</dbReference>
<dbReference type="PROSITE" id="PS00675">
    <property type="entry name" value="SIGMA54_INTERACT_1"/>
    <property type="match status" value="1"/>
</dbReference>